<evidence type="ECO:0000256" key="1">
    <source>
        <dbReference type="SAM" id="MobiDB-lite"/>
    </source>
</evidence>
<sequence>MPTVLPTVLPLVPDQQPGPAKHQGEATAKQRKDTVQSAILEDKLALSRGQLVEAEEMRTVISTMLAHLASGLEGIPVLLIKRLNLSEDDLPVLREIVDDLRAQMVQDLRKVLRNGGA</sequence>
<feature type="region of interest" description="Disordered" evidence="1">
    <location>
        <begin position="1"/>
        <end position="33"/>
    </location>
</feature>
<accession>A0A4D8R051</accession>
<dbReference type="Proteomes" id="UP000298693">
    <property type="component" value="Chromosome"/>
</dbReference>
<reference evidence="2 3" key="1">
    <citation type="submission" date="2018-09" db="EMBL/GenBank/DDBJ databases">
        <title>Whole genome based analysis of evolution and adaptive divergence in Indian and Brazilian strains of Azospirillum brasilense.</title>
        <authorList>
            <person name="Singh C."/>
            <person name="Tripathi A.K."/>
        </authorList>
    </citation>
    <scope>NUCLEOTIDE SEQUENCE [LARGE SCALE GENOMIC DNA]</scope>
    <source>
        <strain evidence="2 3">MTCC4039</strain>
    </source>
</reference>
<proteinExistence type="predicted"/>
<dbReference type="AlphaFoldDB" id="A0A4D8R051"/>
<feature type="compositionally biased region" description="Low complexity" evidence="1">
    <location>
        <begin position="1"/>
        <end position="13"/>
    </location>
</feature>
<protein>
    <submittedName>
        <fullName evidence="2">Uncharacterized protein</fullName>
    </submittedName>
</protein>
<name>A0A4D8R051_AZOBR</name>
<evidence type="ECO:0000313" key="2">
    <source>
        <dbReference type="EMBL" id="QCO14006.1"/>
    </source>
</evidence>
<gene>
    <name evidence="2" type="ORF">D3869_01470</name>
</gene>
<evidence type="ECO:0000313" key="3">
    <source>
        <dbReference type="Proteomes" id="UP000298693"/>
    </source>
</evidence>
<organism evidence="2 3">
    <name type="scientific">Azospirillum brasilense</name>
    <dbReference type="NCBI Taxonomy" id="192"/>
    <lineage>
        <taxon>Bacteria</taxon>
        <taxon>Pseudomonadati</taxon>
        <taxon>Pseudomonadota</taxon>
        <taxon>Alphaproteobacteria</taxon>
        <taxon>Rhodospirillales</taxon>
        <taxon>Azospirillaceae</taxon>
        <taxon>Azospirillum</taxon>
    </lineage>
</organism>
<dbReference type="EMBL" id="CP032345">
    <property type="protein sequence ID" value="QCO14006.1"/>
    <property type="molecule type" value="Genomic_DNA"/>
</dbReference>
<feature type="compositionally biased region" description="Basic and acidic residues" evidence="1">
    <location>
        <begin position="22"/>
        <end position="33"/>
    </location>
</feature>